<name>A0A897ND50_9EURY</name>
<proteinExistence type="predicted"/>
<organism evidence="2 3">
    <name type="scientific">Halapricum desulfuricans</name>
    <dbReference type="NCBI Taxonomy" id="2841257"/>
    <lineage>
        <taxon>Archaea</taxon>
        <taxon>Methanobacteriati</taxon>
        <taxon>Methanobacteriota</taxon>
        <taxon>Stenosarchaea group</taxon>
        <taxon>Halobacteria</taxon>
        <taxon>Halobacteriales</taxon>
        <taxon>Haloarculaceae</taxon>
        <taxon>Halapricum</taxon>
    </lineage>
</organism>
<protein>
    <submittedName>
        <fullName evidence="2">Putative membrane protein</fullName>
    </submittedName>
</protein>
<evidence type="ECO:0000313" key="3">
    <source>
        <dbReference type="Proteomes" id="UP000663305"/>
    </source>
</evidence>
<keyword evidence="1" id="KW-1133">Transmembrane helix</keyword>
<dbReference type="Proteomes" id="UP000663305">
    <property type="component" value="Chromosome"/>
</dbReference>
<feature type="transmembrane region" description="Helical" evidence="1">
    <location>
        <begin position="104"/>
        <end position="123"/>
    </location>
</feature>
<keyword evidence="1" id="KW-0812">Transmembrane</keyword>
<dbReference type="EMBL" id="CP064789">
    <property type="protein sequence ID" value="QSG12340.1"/>
    <property type="molecule type" value="Genomic_DNA"/>
</dbReference>
<gene>
    <name evidence="2" type="ORF">HSBGL_1930</name>
</gene>
<dbReference type="AlphaFoldDB" id="A0A897ND50"/>
<feature type="transmembrane region" description="Helical" evidence="1">
    <location>
        <begin position="135"/>
        <end position="156"/>
    </location>
</feature>
<dbReference type="Pfam" id="PF09946">
    <property type="entry name" value="DUF2178"/>
    <property type="match status" value="1"/>
</dbReference>
<feature type="transmembrane region" description="Helical" evidence="1">
    <location>
        <begin position="63"/>
        <end position="84"/>
    </location>
</feature>
<evidence type="ECO:0000313" key="2">
    <source>
        <dbReference type="EMBL" id="QSG12340.1"/>
    </source>
</evidence>
<accession>A0A897ND50</accession>
<keyword evidence="1" id="KW-0472">Membrane</keyword>
<reference evidence="2" key="1">
    <citation type="submission" date="2020-11" db="EMBL/GenBank/DDBJ databases">
        <title>Carbohydrate-dependent, anaerobic sulfur respiration: A novel catabolism in halophilic archaea.</title>
        <authorList>
            <person name="Sorokin D.Y."/>
            <person name="Messina E."/>
            <person name="Smedile F."/>
            <person name="La Cono V."/>
            <person name="Hallsworth J.E."/>
            <person name="Yakimov M.M."/>
        </authorList>
    </citation>
    <scope>NUCLEOTIDE SEQUENCE</scope>
    <source>
        <strain evidence="2">HSR-Bgl</strain>
    </source>
</reference>
<sequence>MPKDTSFIIRCKTVFTTTRGSIVTTINGPKLTRQRYRGLVYGIAAIAILGLLAGLALDQHLLGSVVYMVGAWFGGGIAVGAPVWTDRTLQDERDYELHNRASGLLVGITMVVGLSVLPALYVLDAGDIVEISGVVSGVVFTLSALFLLYGVCFGIVKRQY</sequence>
<feature type="transmembrane region" description="Helical" evidence="1">
    <location>
        <begin position="39"/>
        <end position="57"/>
    </location>
</feature>
<dbReference type="InterPro" id="IPR019235">
    <property type="entry name" value="DUF2178_TM"/>
</dbReference>
<evidence type="ECO:0000256" key="1">
    <source>
        <dbReference type="SAM" id="Phobius"/>
    </source>
</evidence>